<dbReference type="GO" id="GO:0071786">
    <property type="term" value="P:endoplasmic reticulum tubular network organization"/>
    <property type="evidence" value="ECO:0007669"/>
    <property type="project" value="TreeGrafter"/>
</dbReference>
<dbReference type="AlphaFoldDB" id="A0A8H4BII4"/>
<dbReference type="InterPro" id="IPR051645">
    <property type="entry name" value="PER33/POM33_regulator"/>
</dbReference>
<name>A0A8H4BII4_MUCCL</name>
<keyword evidence="4 6" id="KW-1133">Transmembrane helix</keyword>
<evidence type="ECO:0000313" key="7">
    <source>
        <dbReference type="EMBL" id="KAF1802710.1"/>
    </source>
</evidence>
<evidence type="ECO:0000313" key="8">
    <source>
        <dbReference type="Proteomes" id="UP000469890"/>
    </source>
</evidence>
<evidence type="ECO:0000256" key="2">
    <source>
        <dbReference type="ARBA" id="ARBA00007322"/>
    </source>
</evidence>
<dbReference type="PANTHER" id="PTHR12703">
    <property type="entry name" value="TRANSMEMBRANE PROTEIN 33"/>
    <property type="match status" value="1"/>
</dbReference>
<evidence type="ECO:0000256" key="3">
    <source>
        <dbReference type="ARBA" id="ARBA00022692"/>
    </source>
</evidence>
<feature type="transmembrane region" description="Helical" evidence="6">
    <location>
        <begin position="93"/>
        <end position="115"/>
    </location>
</feature>
<keyword evidence="3 6" id="KW-0812">Transmembrane</keyword>
<feature type="transmembrane region" description="Helical" evidence="6">
    <location>
        <begin position="21"/>
        <end position="42"/>
    </location>
</feature>
<comment type="similarity">
    <text evidence="2">Belongs to the PER33/POM33 family.</text>
</comment>
<reference evidence="7 8" key="1">
    <citation type="submission" date="2019-09" db="EMBL/GenBank/DDBJ databases">
        <authorList>
            <consortium name="DOE Joint Genome Institute"/>
            <person name="Mondo S.J."/>
            <person name="Navarro-Mendoza M.I."/>
            <person name="Perez-Arques C."/>
            <person name="Panchal S."/>
            <person name="Nicolas F.E."/>
            <person name="Ganguly P."/>
            <person name="Pangilinan J."/>
            <person name="Grigoriev I."/>
            <person name="Heitman J."/>
            <person name="Sanya K."/>
            <person name="Garre V."/>
        </authorList>
    </citation>
    <scope>NUCLEOTIDE SEQUENCE [LARGE SCALE GENOMIC DNA]</scope>
    <source>
        <strain evidence="7 8">MU402</strain>
    </source>
</reference>
<evidence type="ECO:0000256" key="6">
    <source>
        <dbReference type="SAM" id="Phobius"/>
    </source>
</evidence>
<dbReference type="GO" id="GO:0016020">
    <property type="term" value="C:membrane"/>
    <property type="evidence" value="ECO:0007669"/>
    <property type="project" value="UniProtKB-SubCell"/>
</dbReference>
<evidence type="ECO:0000256" key="5">
    <source>
        <dbReference type="ARBA" id="ARBA00023136"/>
    </source>
</evidence>
<comment type="subcellular location">
    <subcellularLocation>
        <location evidence="1">Membrane</location>
        <topology evidence="1">Multi-pass membrane protein</topology>
    </subcellularLocation>
</comment>
<comment type="caution">
    <text evidence="7">The sequence shown here is derived from an EMBL/GenBank/DDBJ whole genome shotgun (WGS) entry which is preliminary data.</text>
</comment>
<dbReference type="GO" id="GO:0061024">
    <property type="term" value="P:membrane organization"/>
    <property type="evidence" value="ECO:0007669"/>
    <property type="project" value="TreeGrafter"/>
</dbReference>
<dbReference type="InterPro" id="IPR005344">
    <property type="entry name" value="TMEM33/Pom33"/>
</dbReference>
<dbReference type="GO" id="GO:0005783">
    <property type="term" value="C:endoplasmic reticulum"/>
    <property type="evidence" value="ECO:0007669"/>
    <property type="project" value="TreeGrafter"/>
</dbReference>
<dbReference type="PANTHER" id="PTHR12703:SF4">
    <property type="entry name" value="TRANSMEMBRANE PROTEIN 33"/>
    <property type="match status" value="1"/>
</dbReference>
<dbReference type="EMBL" id="JAAECE010000004">
    <property type="protein sequence ID" value="KAF1802710.1"/>
    <property type="molecule type" value="Genomic_DNA"/>
</dbReference>
<gene>
    <name evidence="7" type="ORF">FB192DRAFT_1379450</name>
</gene>
<accession>A0A8H4BII4</accession>
<organism evidence="7 8">
    <name type="scientific">Mucor circinelloides f. lusitanicus</name>
    <name type="common">Mucor racemosus var. lusitanicus</name>
    <dbReference type="NCBI Taxonomy" id="29924"/>
    <lineage>
        <taxon>Eukaryota</taxon>
        <taxon>Fungi</taxon>
        <taxon>Fungi incertae sedis</taxon>
        <taxon>Mucoromycota</taxon>
        <taxon>Mucoromycotina</taxon>
        <taxon>Mucoromycetes</taxon>
        <taxon>Mucorales</taxon>
        <taxon>Mucorineae</taxon>
        <taxon>Mucoraceae</taxon>
        <taxon>Mucor</taxon>
    </lineage>
</organism>
<dbReference type="Proteomes" id="UP000469890">
    <property type="component" value="Unassembled WGS sequence"/>
</dbReference>
<evidence type="ECO:0000256" key="1">
    <source>
        <dbReference type="ARBA" id="ARBA00004141"/>
    </source>
</evidence>
<sequence length="260" mass="29631">MMTEQVSLMTQVASIVQHRQFYWWLGHIIVVCNGMVYFSSILSLNTNPAYYNRAYLGALLSHAVVIYNSVMAKEATLLANILSDENVHYFVIAFYWYSYQPIAVTLVPFFIFSIFHTLSYFRSTILPIIPANAQTEKLNTKIKHFTTTHHTTAMQYVAYIEVVVILGRIIIGTLLFRTSVLALIIFIHFLRLRYYLSSYTKDAILNTTVHLDKWLLLPDQASSPSASLDSPKNLTVVSNIYLSVKRLVMRYAGVAPIASK</sequence>
<proteinExistence type="inferred from homology"/>
<feature type="transmembrane region" description="Helical" evidence="6">
    <location>
        <begin position="165"/>
        <end position="190"/>
    </location>
</feature>
<dbReference type="Pfam" id="PF03661">
    <property type="entry name" value="TMEM33_Pom33"/>
    <property type="match status" value="1"/>
</dbReference>
<protein>
    <submittedName>
        <fullName evidence="7">Uncharacterized protein</fullName>
    </submittedName>
</protein>
<evidence type="ECO:0000256" key="4">
    <source>
        <dbReference type="ARBA" id="ARBA00022989"/>
    </source>
</evidence>
<keyword evidence="5 6" id="KW-0472">Membrane</keyword>